<dbReference type="PROSITE" id="PS50112">
    <property type="entry name" value="PAS"/>
    <property type="match status" value="1"/>
</dbReference>
<evidence type="ECO:0000313" key="5">
    <source>
        <dbReference type="EMBL" id="CAD8960646.1"/>
    </source>
</evidence>
<dbReference type="Gene3D" id="4.10.280.10">
    <property type="entry name" value="Helix-loop-helix DNA-binding domain"/>
    <property type="match status" value="1"/>
</dbReference>
<dbReference type="AlphaFoldDB" id="A0A6U4WF71"/>
<feature type="compositionally biased region" description="Basic and acidic residues" evidence="1">
    <location>
        <begin position="45"/>
        <end position="62"/>
    </location>
</feature>
<evidence type="ECO:0000259" key="3">
    <source>
        <dbReference type="PROSITE" id="PS50888"/>
    </source>
</evidence>
<dbReference type="SUPFAM" id="SSF47459">
    <property type="entry name" value="HLH, helix-loop-helix DNA-binding domain"/>
    <property type="match status" value="1"/>
</dbReference>
<reference evidence="4" key="1">
    <citation type="submission" date="2021-01" db="EMBL/GenBank/DDBJ databases">
        <authorList>
            <person name="Corre E."/>
            <person name="Pelletier E."/>
            <person name="Niang G."/>
            <person name="Scheremetjew M."/>
            <person name="Finn R."/>
            <person name="Kale V."/>
            <person name="Holt S."/>
            <person name="Cochrane G."/>
            <person name="Meng A."/>
            <person name="Brown T."/>
            <person name="Cohen L."/>
        </authorList>
    </citation>
    <scope>NUCLEOTIDE SEQUENCE</scope>
    <source>
        <strain evidence="4">CCMP441</strain>
        <strain evidence="5">CCMP644</strain>
    </source>
</reference>
<dbReference type="InterPro" id="IPR036638">
    <property type="entry name" value="HLH_DNA-bd_sf"/>
</dbReference>
<dbReference type="NCBIfam" id="TIGR00229">
    <property type="entry name" value="sensory_box"/>
    <property type="match status" value="1"/>
</dbReference>
<sequence>MPQGKDWQQGYNSSNNSDGESDEEEPGSKRQRKSGGGGGGDDDLGDRKEKHKVVEQKRREKTKELLTELQDLLPNTDESSSSNLTMNTVLQCAIDFLTSRATHGGGDDAVADDTSGTNDIDVAYRSGFMMASMGIAYTGVDGTILEVNPAFATMLGYGADQRHKLIGRTLFSLTTPQDIQSTLKAVSRLLSGEIAHSLLIENCYRQDGNAGFYRMEMNCMWKANKAHSFVCFIRPADESSARPAGQPDGTAGMVGMGGGIPDMAGAGVMGGPPVGGMRMMGGMPGMKPE</sequence>
<proteinExistence type="predicted"/>
<evidence type="ECO:0000259" key="2">
    <source>
        <dbReference type="PROSITE" id="PS50112"/>
    </source>
</evidence>
<accession>A0A6U4WF71</accession>
<dbReference type="InterPro" id="IPR000014">
    <property type="entry name" value="PAS"/>
</dbReference>
<organism evidence="4">
    <name type="scientific">Hemiselmis andersenii</name>
    <name type="common">Cryptophyte alga</name>
    <dbReference type="NCBI Taxonomy" id="464988"/>
    <lineage>
        <taxon>Eukaryota</taxon>
        <taxon>Cryptophyceae</taxon>
        <taxon>Cryptomonadales</taxon>
        <taxon>Hemiselmidaceae</taxon>
        <taxon>Hemiselmis</taxon>
    </lineage>
</organism>
<dbReference type="GO" id="GO:0046983">
    <property type="term" value="F:protein dimerization activity"/>
    <property type="evidence" value="ECO:0007669"/>
    <property type="project" value="InterPro"/>
</dbReference>
<evidence type="ECO:0000313" key="4">
    <source>
        <dbReference type="EMBL" id="CAD8734886.1"/>
    </source>
</evidence>
<dbReference type="EMBL" id="HBFK01002273">
    <property type="protein sequence ID" value="CAD8734886.1"/>
    <property type="molecule type" value="Transcribed_RNA"/>
</dbReference>
<dbReference type="InterPro" id="IPR035965">
    <property type="entry name" value="PAS-like_dom_sf"/>
</dbReference>
<dbReference type="Gene3D" id="3.30.450.20">
    <property type="entry name" value="PAS domain"/>
    <property type="match status" value="1"/>
</dbReference>
<dbReference type="InterPro" id="IPR011598">
    <property type="entry name" value="bHLH_dom"/>
</dbReference>
<gene>
    <name evidence="5" type="ORF">HAND00432_LOCUS14668</name>
    <name evidence="4" type="ORF">HAND1043_LOCUS1377</name>
</gene>
<protein>
    <recommendedName>
        <fullName evidence="6">BHLH domain-containing protein</fullName>
    </recommendedName>
</protein>
<dbReference type="PROSITE" id="PS50888">
    <property type="entry name" value="BHLH"/>
    <property type="match status" value="1"/>
</dbReference>
<feature type="domain" description="BHLH" evidence="3">
    <location>
        <begin position="46"/>
        <end position="100"/>
    </location>
</feature>
<dbReference type="SUPFAM" id="SSF55785">
    <property type="entry name" value="PYP-like sensor domain (PAS domain)"/>
    <property type="match status" value="1"/>
</dbReference>
<name>A0A6U4WF71_HEMAN</name>
<dbReference type="EMBL" id="HBFX01024101">
    <property type="protein sequence ID" value="CAD8960646.1"/>
    <property type="molecule type" value="Transcribed_RNA"/>
</dbReference>
<dbReference type="Pfam" id="PF00010">
    <property type="entry name" value="HLH"/>
    <property type="match status" value="1"/>
</dbReference>
<evidence type="ECO:0000256" key="1">
    <source>
        <dbReference type="SAM" id="MobiDB-lite"/>
    </source>
</evidence>
<dbReference type="Pfam" id="PF13426">
    <property type="entry name" value="PAS_9"/>
    <property type="match status" value="1"/>
</dbReference>
<evidence type="ECO:0008006" key="6">
    <source>
        <dbReference type="Google" id="ProtNLM"/>
    </source>
</evidence>
<dbReference type="CDD" id="cd00130">
    <property type="entry name" value="PAS"/>
    <property type="match status" value="1"/>
</dbReference>
<feature type="domain" description="PAS" evidence="2">
    <location>
        <begin position="141"/>
        <end position="193"/>
    </location>
</feature>
<feature type="region of interest" description="Disordered" evidence="1">
    <location>
        <begin position="1"/>
        <end position="62"/>
    </location>
</feature>